<name>A0AAW0DEV4_9AGAR</name>
<organism evidence="2 3">
    <name type="scientific">Paramarasmius palmivorus</name>
    <dbReference type="NCBI Taxonomy" id="297713"/>
    <lineage>
        <taxon>Eukaryota</taxon>
        <taxon>Fungi</taxon>
        <taxon>Dikarya</taxon>
        <taxon>Basidiomycota</taxon>
        <taxon>Agaricomycotina</taxon>
        <taxon>Agaricomycetes</taxon>
        <taxon>Agaricomycetidae</taxon>
        <taxon>Agaricales</taxon>
        <taxon>Marasmiineae</taxon>
        <taxon>Marasmiaceae</taxon>
        <taxon>Paramarasmius</taxon>
    </lineage>
</organism>
<dbReference type="AlphaFoldDB" id="A0AAW0DEV4"/>
<sequence length="253" mass="29093">MSSRLASFRGPSTPTSSPVQYKHASASLPASPSSSSKVTESTYHRKTRTLLQELRSLTETWDDLVLIDGLKAAKSLVDTRTDLDNMLSLIPNRLPRSHIVTPKLALMEKRIVELENVIAKLVGHITLYILIKLMQNKQKQFRKMVNTVENFEGLVVEAHKQKGWQWVEKEPLWTTWSLDKFATTIPDILGPYHRSLNEHINLVDILRKHSTPFEEARVAIAQWAAQPWLEDSSWDARWEDLCEAEIERWNSSR</sequence>
<protein>
    <submittedName>
        <fullName evidence="2">Uncharacterized protein</fullName>
    </submittedName>
</protein>
<evidence type="ECO:0000313" key="3">
    <source>
        <dbReference type="Proteomes" id="UP001383192"/>
    </source>
</evidence>
<reference evidence="2 3" key="1">
    <citation type="submission" date="2024-01" db="EMBL/GenBank/DDBJ databases">
        <title>A draft genome for a cacao thread blight-causing isolate of Paramarasmius palmivorus.</title>
        <authorList>
            <person name="Baruah I.K."/>
            <person name="Bukari Y."/>
            <person name="Amoako-Attah I."/>
            <person name="Meinhardt L.W."/>
            <person name="Bailey B.A."/>
            <person name="Cohen S.P."/>
        </authorList>
    </citation>
    <scope>NUCLEOTIDE SEQUENCE [LARGE SCALE GENOMIC DNA]</scope>
    <source>
        <strain evidence="2 3">GH-12</strain>
    </source>
</reference>
<gene>
    <name evidence="2" type="ORF">VNI00_005825</name>
</gene>
<accession>A0AAW0DEV4</accession>
<feature type="compositionally biased region" description="Polar residues" evidence="1">
    <location>
        <begin position="1"/>
        <end position="19"/>
    </location>
</feature>
<keyword evidence="3" id="KW-1185">Reference proteome</keyword>
<evidence type="ECO:0000313" key="2">
    <source>
        <dbReference type="EMBL" id="KAK7049224.1"/>
    </source>
</evidence>
<dbReference type="EMBL" id="JAYKXP010000017">
    <property type="protein sequence ID" value="KAK7049224.1"/>
    <property type="molecule type" value="Genomic_DNA"/>
</dbReference>
<feature type="compositionally biased region" description="Low complexity" evidence="1">
    <location>
        <begin position="24"/>
        <end position="36"/>
    </location>
</feature>
<feature type="region of interest" description="Disordered" evidence="1">
    <location>
        <begin position="1"/>
        <end position="42"/>
    </location>
</feature>
<dbReference type="Proteomes" id="UP001383192">
    <property type="component" value="Unassembled WGS sequence"/>
</dbReference>
<proteinExistence type="predicted"/>
<comment type="caution">
    <text evidence="2">The sequence shown here is derived from an EMBL/GenBank/DDBJ whole genome shotgun (WGS) entry which is preliminary data.</text>
</comment>
<evidence type="ECO:0000256" key="1">
    <source>
        <dbReference type="SAM" id="MobiDB-lite"/>
    </source>
</evidence>